<dbReference type="AlphaFoldDB" id="A0AAV4B587"/>
<evidence type="ECO:0000256" key="1">
    <source>
        <dbReference type="SAM" id="MobiDB-lite"/>
    </source>
</evidence>
<protein>
    <submittedName>
        <fullName evidence="3">Uncharacterized protein</fullName>
    </submittedName>
</protein>
<evidence type="ECO:0000313" key="3">
    <source>
        <dbReference type="EMBL" id="GFO18551.1"/>
    </source>
</evidence>
<feature type="transmembrane region" description="Helical" evidence="2">
    <location>
        <begin position="20"/>
        <end position="38"/>
    </location>
</feature>
<keyword evidence="2" id="KW-1133">Transmembrane helix</keyword>
<feature type="compositionally biased region" description="Basic and acidic residues" evidence="1">
    <location>
        <begin position="122"/>
        <end position="132"/>
    </location>
</feature>
<gene>
    <name evidence="3" type="ORF">PoB_004505600</name>
</gene>
<accession>A0AAV4B587</accession>
<reference evidence="3 4" key="1">
    <citation type="journal article" date="2021" name="Elife">
        <title>Chloroplast acquisition without the gene transfer in kleptoplastic sea slugs, Plakobranchus ocellatus.</title>
        <authorList>
            <person name="Maeda T."/>
            <person name="Takahashi S."/>
            <person name="Yoshida T."/>
            <person name="Shimamura S."/>
            <person name="Takaki Y."/>
            <person name="Nagai Y."/>
            <person name="Toyoda A."/>
            <person name="Suzuki Y."/>
            <person name="Arimoto A."/>
            <person name="Ishii H."/>
            <person name="Satoh N."/>
            <person name="Nishiyama T."/>
            <person name="Hasebe M."/>
            <person name="Maruyama T."/>
            <person name="Minagawa J."/>
            <person name="Obokata J."/>
            <person name="Shigenobu S."/>
        </authorList>
    </citation>
    <scope>NUCLEOTIDE SEQUENCE [LARGE SCALE GENOMIC DNA]</scope>
</reference>
<evidence type="ECO:0000256" key="2">
    <source>
        <dbReference type="SAM" id="Phobius"/>
    </source>
</evidence>
<proteinExistence type="predicted"/>
<feature type="region of interest" description="Disordered" evidence="1">
    <location>
        <begin position="97"/>
        <end position="132"/>
    </location>
</feature>
<keyword evidence="2" id="KW-0472">Membrane</keyword>
<dbReference type="EMBL" id="BLXT01004960">
    <property type="protein sequence ID" value="GFO18551.1"/>
    <property type="molecule type" value="Genomic_DNA"/>
</dbReference>
<sequence length="132" mass="14611">MYFLKTRPSRIKTNNPDCIIIINIIIIYTGALVAQRIVNPPSNLQESFGCGFEPRHWRPDLMEGLKTRDSPCRGLAIEEKKSSQSFIFTFWTSSSKQGDLQLSGAPSGQTAGGGARTRNRRVPADLRADSLA</sequence>
<comment type="caution">
    <text evidence="3">The sequence shown here is derived from an EMBL/GenBank/DDBJ whole genome shotgun (WGS) entry which is preliminary data.</text>
</comment>
<keyword evidence="2" id="KW-0812">Transmembrane</keyword>
<keyword evidence="4" id="KW-1185">Reference proteome</keyword>
<organism evidence="3 4">
    <name type="scientific">Plakobranchus ocellatus</name>
    <dbReference type="NCBI Taxonomy" id="259542"/>
    <lineage>
        <taxon>Eukaryota</taxon>
        <taxon>Metazoa</taxon>
        <taxon>Spiralia</taxon>
        <taxon>Lophotrochozoa</taxon>
        <taxon>Mollusca</taxon>
        <taxon>Gastropoda</taxon>
        <taxon>Heterobranchia</taxon>
        <taxon>Euthyneura</taxon>
        <taxon>Panpulmonata</taxon>
        <taxon>Sacoglossa</taxon>
        <taxon>Placobranchoidea</taxon>
        <taxon>Plakobranchidae</taxon>
        <taxon>Plakobranchus</taxon>
    </lineage>
</organism>
<dbReference type="Proteomes" id="UP000735302">
    <property type="component" value="Unassembled WGS sequence"/>
</dbReference>
<evidence type="ECO:0000313" key="4">
    <source>
        <dbReference type="Proteomes" id="UP000735302"/>
    </source>
</evidence>
<name>A0AAV4B587_9GAST</name>
<feature type="compositionally biased region" description="Polar residues" evidence="1">
    <location>
        <begin position="97"/>
        <end position="107"/>
    </location>
</feature>